<sequence length="465" mass="52735">MTENVDADIEIKQIDSQTVDAAQPELYTKVEEKPNKLAWWIFLLFGITFLIPFNCFIVPVDYWFNQFPSTLLTGISLVNNVCTAATSILMMRYSVTLTVRFRLILCWSVQLCIMLTVPFVQLITYNQKMRMAIILICCVFSGICAGIYFPTLMGLAASLDVKYIVAVNSGSGVAGMVAQLIKILTKPIIPFNSKDANYDSYLYYTTILYFAIGSLFIIASFIGYFKITKIYTTKQLEFDSQDRKRFFMQKLTKIQINDAPGSRFIDAAKNLWMPGLSLFLIFFVTLTLFPAITIQILCYSMFKTNESGKYGDWWSIIMFSWFMLGDWVGRQFPSWKWGLSFWSVKSLFIAAIIRLSFIALFIVQIVPYYHWPSGTSSPAQVGQKPDGLPLVHNDLFAWIVMILFAVSNGWFMCAIFCKYGTIMKPETNHTHAANFMTLCLNFGLVIGSSLGTIVSIIIDTAKSSL</sequence>
<dbReference type="Pfam" id="PF01733">
    <property type="entry name" value="Nucleoside_tran"/>
    <property type="match status" value="1"/>
</dbReference>
<feature type="transmembrane region" description="Helical" evidence="7">
    <location>
        <begin position="201"/>
        <end position="225"/>
    </location>
</feature>
<feature type="transmembrane region" description="Helical" evidence="7">
    <location>
        <begin position="37"/>
        <end position="59"/>
    </location>
</feature>
<feature type="transmembrane region" description="Helical" evidence="7">
    <location>
        <begin position="103"/>
        <end position="123"/>
    </location>
</feature>
<feature type="transmembrane region" description="Helical" evidence="7">
    <location>
        <begin position="314"/>
        <end position="332"/>
    </location>
</feature>
<evidence type="ECO:0000256" key="7">
    <source>
        <dbReference type="SAM" id="Phobius"/>
    </source>
</evidence>
<evidence type="ECO:0000313" key="9">
    <source>
        <dbReference type="EMBL" id="KAH0575926.1"/>
    </source>
</evidence>
<gene>
    <name evidence="8" type="ORF">SS50377_17973</name>
    <name evidence="9" type="ORF">SS50377_21460</name>
</gene>
<evidence type="ECO:0000313" key="10">
    <source>
        <dbReference type="Proteomes" id="UP000018208"/>
    </source>
</evidence>
<accession>V6LDS7</accession>
<feature type="transmembrane region" description="Helical" evidence="7">
    <location>
        <begin position="395"/>
        <end position="417"/>
    </location>
</feature>
<dbReference type="InterPro" id="IPR002259">
    <property type="entry name" value="Eqnu_transpt"/>
</dbReference>
<dbReference type="PANTHER" id="PTHR10332:SF10">
    <property type="entry name" value="EQUILIBRATIVE NUCLEOSIDE TRANSPORTER 4"/>
    <property type="match status" value="1"/>
</dbReference>
<evidence type="ECO:0000256" key="1">
    <source>
        <dbReference type="ARBA" id="ARBA00004141"/>
    </source>
</evidence>
<evidence type="ECO:0000256" key="4">
    <source>
        <dbReference type="ARBA" id="ARBA00022692"/>
    </source>
</evidence>
<feature type="transmembrane region" description="Helical" evidence="7">
    <location>
        <begin position="344"/>
        <end position="366"/>
    </location>
</feature>
<dbReference type="GO" id="GO:0005337">
    <property type="term" value="F:nucleoside transmembrane transporter activity"/>
    <property type="evidence" value="ECO:0007669"/>
    <property type="project" value="InterPro"/>
</dbReference>
<proteinExistence type="inferred from homology"/>
<dbReference type="SUPFAM" id="SSF103473">
    <property type="entry name" value="MFS general substrate transporter"/>
    <property type="match status" value="1"/>
</dbReference>
<keyword evidence="3" id="KW-0813">Transport</keyword>
<keyword evidence="10" id="KW-1185">Reference proteome</keyword>
<dbReference type="OrthoDB" id="1856718at2759"/>
<name>V6LDS7_9EUKA</name>
<feature type="transmembrane region" description="Helical" evidence="7">
    <location>
        <begin position="278"/>
        <end position="302"/>
    </location>
</feature>
<dbReference type="EMBL" id="AUWU02000002">
    <property type="protein sequence ID" value="KAH0575926.1"/>
    <property type="molecule type" value="Genomic_DNA"/>
</dbReference>
<keyword evidence="6 7" id="KW-0472">Membrane</keyword>
<evidence type="ECO:0000256" key="6">
    <source>
        <dbReference type="ARBA" id="ARBA00023136"/>
    </source>
</evidence>
<organism evidence="8">
    <name type="scientific">Spironucleus salmonicida</name>
    <dbReference type="NCBI Taxonomy" id="348837"/>
    <lineage>
        <taxon>Eukaryota</taxon>
        <taxon>Metamonada</taxon>
        <taxon>Diplomonadida</taxon>
        <taxon>Hexamitidae</taxon>
        <taxon>Hexamitinae</taxon>
        <taxon>Spironucleus</taxon>
    </lineage>
</organism>
<evidence type="ECO:0000256" key="5">
    <source>
        <dbReference type="ARBA" id="ARBA00022989"/>
    </source>
</evidence>
<dbReference type="Proteomes" id="UP000018208">
    <property type="component" value="Unassembled WGS sequence"/>
</dbReference>
<dbReference type="InterPro" id="IPR036259">
    <property type="entry name" value="MFS_trans_sf"/>
</dbReference>
<dbReference type="PRINTS" id="PR01130">
    <property type="entry name" value="DERENTRNSPRT"/>
</dbReference>
<protein>
    <submittedName>
        <fullName evidence="8 9">Nucleoside transporter</fullName>
    </submittedName>
</protein>
<dbReference type="VEuPathDB" id="GiardiaDB:SS50377_21460"/>
<feature type="transmembrane region" description="Helical" evidence="7">
    <location>
        <begin position="71"/>
        <end position="91"/>
    </location>
</feature>
<feature type="transmembrane region" description="Helical" evidence="7">
    <location>
        <begin position="129"/>
        <end position="149"/>
    </location>
</feature>
<keyword evidence="4 7" id="KW-0812">Transmembrane</keyword>
<reference evidence="9" key="2">
    <citation type="submission" date="2020-12" db="EMBL/GenBank/DDBJ databases">
        <title>New Spironucleus salmonicida genome in near-complete chromosomes.</title>
        <authorList>
            <person name="Xu F."/>
            <person name="Kurt Z."/>
            <person name="Jimenez-Gonzalez A."/>
            <person name="Astvaldsson A."/>
            <person name="Andersson J.O."/>
            <person name="Svard S.G."/>
        </authorList>
    </citation>
    <scope>NUCLEOTIDE SEQUENCE</scope>
    <source>
        <strain evidence="9">ATCC 50377</strain>
    </source>
</reference>
<dbReference type="AlphaFoldDB" id="V6LDS7"/>
<feature type="transmembrane region" description="Helical" evidence="7">
    <location>
        <begin position="438"/>
        <end position="458"/>
    </location>
</feature>
<evidence type="ECO:0000256" key="3">
    <source>
        <dbReference type="ARBA" id="ARBA00022448"/>
    </source>
</evidence>
<comment type="subcellular location">
    <subcellularLocation>
        <location evidence="1">Membrane</location>
        <topology evidence="1">Multi-pass membrane protein</topology>
    </subcellularLocation>
</comment>
<evidence type="ECO:0000256" key="2">
    <source>
        <dbReference type="ARBA" id="ARBA00007965"/>
    </source>
</evidence>
<dbReference type="EMBL" id="KI546160">
    <property type="protein sequence ID" value="EST42418.1"/>
    <property type="molecule type" value="Genomic_DNA"/>
</dbReference>
<reference evidence="8 9" key="1">
    <citation type="journal article" date="2014" name="PLoS Genet.">
        <title>The Genome of Spironucleus salmonicida Highlights a Fish Pathogen Adapted to Fluctuating Environments.</title>
        <authorList>
            <person name="Xu F."/>
            <person name="Jerlstrom-Hultqvist J."/>
            <person name="Einarsson E."/>
            <person name="Astvaldsson A."/>
            <person name="Svard S.G."/>
            <person name="Andersson J.O."/>
        </authorList>
    </citation>
    <scope>NUCLEOTIDE SEQUENCE</scope>
    <source>
        <strain evidence="9">ATCC 50377</strain>
    </source>
</reference>
<dbReference type="PANTHER" id="PTHR10332">
    <property type="entry name" value="EQUILIBRATIVE NUCLEOSIDE TRANSPORTER"/>
    <property type="match status" value="1"/>
</dbReference>
<dbReference type="GO" id="GO:0005886">
    <property type="term" value="C:plasma membrane"/>
    <property type="evidence" value="ECO:0007669"/>
    <property type="project" value="TreeGrafter"/>
</dbReference>
<keyword evidence="5 7" id="KW-1133">Transmembrane helix</keyword>
<comment type="similarity">
    <text evidence="2">Belongs to the SLC29A/ENT transporter (TC 2.A.57) family.</text>
</comment>
<feature type="transmembrane region" description="Helical" evidence="7">
    <location>
        <begin position="161"/>
        <end position="181"/>
    </location>
</feature>
<evidence type="ECO:0000313" key="8">
    <source>
        <dbReference type="EMBL" id="EST42418.1"/>
    </source>
</evidence>